<feature type="signal peptide" evidence="1">
    <location>
        <begin position="1"/>
        <end position="19"/>
    </location>
</feature>
<protein>
    <submittedName>
        <fullName evidence="2">Putative secreted peptide</fullName>
    </submittedName>
</protein>
<evidence type="ECO:0000313" key="2">
    <source>
        <dbReference type="EMBL" id="MBW30185.1"/>
    </source>
</evidence>
<evidence type="ECO:0000256" key="1">
    <source>
        <dbReference type="SAM" id="SignalP"/>
    </source>
</evidence>
<feature type="chain" id="PRO_5014882482" evidence="1">
    <location>
        <begin position="20"/>
        <end position="78"/>
    </location>
</feature>
<dbReference type="EMBL" id="GGFM01009434">
    <property type="protein sequence ID" value="MBW30185.1"/>
    <property type="molecule type" value="Transcribed_RNA"/>
</dbReference>
<sequence length="78" mass="8992">MMMMMMMMVIVSHSIEVFAVCIASSTTSTSHEHTVIKRKAPSRDIEISFRSCQSTENRNINLRRSHNAQHVTIADRWL</sequence>
<keyword evidence="1" id="KW-0732">Signal</keyword>
<dbReference type="AlphaFoldDB" id="A0A2M3ZNV8"/>
<reference evidence="2" key="1">
    <citation type="submission" date="2018-01" db="EMBL/GenBank/DDBJ databases">
        <title>An insight into the sialome of Amazonian anophelines.</title>
        <authorList>
            <person name="Ribeiro J.M."/>
            <person name="Scarpassa V."/>
            <person name="Calvo E."/>
        </authorList>
    </citation>
    <scope>NUCLEOTIDE SEQUENCE</scope>
    <source>
        <tissue evidence="2">Salivary glands</tissue>
    </source>
</reference>
<proteinExistence type="predicted"/>
<organism evidence="2">
    <name type="scientific">Anopheles braziliensis</name>
    <dbReference type="NCBI Taxonomy" id="58242"/>
    <lineage>
        <taxon>Eukaryota</taxon>
        <taxon>Metazoa</taxon>
        <taxon>Ecdysozoa</taxon>
        <taxon>Arthropoda</taxon>
        <taxon>Hexapoda</taxon>
        <taxon>Insecta</taxon>
        <taxon>Pterygota</taxon>
        <taxon>Neoptera</taxon>
        <taxon>Endopterygota</taxon>
        <taxon>Diptera</taxon>
        <taxon>Nematocera</taxon>
        <taxon>Culicoidea</taxon>
        <taxon>Culicidae</taxon>
        <taxon>Anophelinae</taxon>
        <taxon>Anopheles</taxon>
    </lineage>
</organism>
<name>A0A2M3ZNV8_9DIPT</name>
<accession>A0A2M3ZNV8</accession>